<feature type="domain" description="FlgD/Vpr Ig-like" evidence="1">
    <location>
        <begin position="18"/>
        <end position="71"/>
    </location>
</feature>
<dbReference type="Gene3D" id="2.60.40.4070">
    <property type="match status" value="1"/>
</dbReference>
<comment type="caution">
    <text evidence="2">The sequence shown here is derived from an EMBL/GenBank/DDBJ whole genome shotgun (WGS) entry which is preliminary data.</text>
</comment>
<dbReference type="Proteomes" id="UP000315534">
    <property type="component" value="Unassembled WGS sequence"/>
</dbReference>
<evidence type="ECO:0000313" key="2">
    <source>
        <dbReference type="EMBL" id="TET83323.1"/>
    </source>
</evidence>
<dbReference type="EMBL" id="SOIP01000036">
    <property type="protein sequence ID" value="TET83323.1"/>
    <property type="molecule type" value="Genomic_DNA"/>
</dbReference>
<accession>A0A523XVI0</accession>
<protein>
    <submittedName>
        <fullName evidence="2">T9SS type A sorting domain-containing protein</fullName>
    </submittedName>
</protein>
<name>A0A523XVI0_UNCT6</name>
<dbReference type="NCBIfam" id="TIGR04183">
    <property type="entry name" value="Por_Secre_tail"/>
    <property type="match status" value="1"/>
</dbReference>
<dbReference type="Pfam" id="PF13860">
    <property type="entry name" value="FlgD_ig"/>
    <property type="match status" value="1"/>
</dbReference>
<evidence type="ECO:0000313" key="3">
    <source>
        <dbReference type="Proteomes" id="UP000315534"/>
    </source>
</evidence>
<reference evidence="2 3" key="1">
    <citation type="submission" date="2019-03" db="EMBL/GenBank/DDBJ databases">
        <title>Metabolic potential of uncultured bacteria and archaea associated with petroleum seepage in deep-sea sediments.</title>
        <authorList>
            <person name="Dong X."/>
            <person name="Hubert C."/>
        </authorList>
    </citation>
    <scope>NUCLEOTIDE SEQUENCE [LARGE SCALE GENOMIC DNA]</scope>
    <source>
        <strain evidence="2">E29_bin36</strain>
    </source>
</reference>
<sequence>MTDDGKDIITYYGGSDNNIANVSVYDASGRCVRKLVDEARVPGFYQVVWDGRDDLGQKVPSGSYFCRLSTKNLDGSATTITKKMILLK</sequence>
<proteinExistence type="predicted"/>
<evidence type="ECO:0000259" key="1">
    <source>
        <dbReference type="Pfam" id="PF13860"/>
    </source>
</evidence>
<dbReference type="InterPro" id="IPR026444">
    <property type="entry name" value="Secre_tail"/>
</dbReference>
<gene>
    <name evidence="2" type="ORF">E3J38_00665</name>
</gene>
<dbReference type="AlphaFoldDB" id="A0A523XVI0"/>
<organism evidence="2 3">
    <name type="scientific">candidate division TA06 bacterium</name>
    <dbReference type="NCBI Taxonomy" id="2250710"/>
    <lineage>
        <taxon>Bacteria</taxon>
        <taxon>Bacteria division TA06</taxon>
    </lineage>
</organism>
<dbReference type="InterPro" id="IPR025965">
    <property type="entry name" value="FlgD/Vpr_Ig-like"/>
</dbReference>